<dbReference type="GO" id="GO:0016540">
    <property type="term" value="P:protein autoprocessing"/>
    <property type="evidence" value="ECO:0007669"/>
    <property type="project" value="UniProtKB-UniRule"/>
</dbReference>
<comment type="subunit">
    <text evidence="11">Heterodimer of a large membrane-associated beta subunit and a small pyruvoyl-containing alpha subunit.</text>
</comment>
<comment type="similarity">
    <text evidence="11">Belongs to the phosphatidylserine decarboxylase family. PSD-B subfamily. Eukaryotic type II sub-subfamily.</text>
</comment>
<comment type="pathway">
    <text evidence="1">Lipid metabolism.</text>
</comment>
<dbReference type="GO" id="GO:0005509">
    <property type="term" value="F:calcium ion binding"/>
    <property type="evidence" value="ECO:0007669"/>
    <property type="project" value="InterPro"/>
</dbReference>
<feature type="domain" description="C2" evidence="13">
    <location>
        <begin position="377"/>
        <end position="501"/>
    </location>
</feature>
<dbReference type="InterPro" id="IPR011992">
    <property type="entry name" value="EF-hand-dom_pair"/>
</dbReference>
<evidence type="ECO:0000256" key="7">
    <source>
        <dbReference type="ARBA" id="ARBA00023209"/>
    </source>
</evidence>
<feature type="chain" id="PRO_5023270731" description="Phosphatidylserine decarboxylase 2 beta chain" evidence="11">
    <location>
        <begin position="1"/>
        <end position="1149"/>
    </location>
</feature>
<dbReference type="Pfam" id="PF00168">
    <property type="entry name" value="C2"/>
    <property type="match status" value="2"/>
</dbReference>
<feature type="compositionally biased region" description="Low complexity" evidence="12">
    <location>
        <begin position="754"/>
        <end position="767"/>
    </location>
</feature>
<feature type="region of interest" description="Disordered" evidence="12">
    <location>
        <begin position="26"/>
        <end position="53"/>
    </location>
</feature>
<dbReference type="UniPathway" id="UPA00558">
    <property type="reaction ID" value="UER00616"/>
</dbReference>
<feature type="chain" id="PRO_5023270730" description="Phosphatidylserine decarboxylase 2 alpha chain" evidence="11">
    <location>
        <begin position="1150"/>
        <end position="1191"/>
    </location>
</feature>
<dbReference type="PANTHER" id="PTHR10067">
    <property type="entry name" value="PHOSPHATIDYLSERINE DECARBOXYLASE"/>
    <property type="match status" value="1"/>
</dbReference>
<keyword evidence="2 11" id="KW-0444">Lipid biosynthesis</keyword>
<dbReference type="GO" id="GO:0000139">
    <property type="term" value="C:Golgi membrane"/>
    <property type="evidence" value="ECO:0007669"/>
    <property type="project" value="UniProtKB-SubCell"/>
</dbReference>
<dbReference type="HAMAP" id="MF_00663">
    <property type="entry name" value="PS_decarb_PSD_B_type2"/>
    <property type="match status" value="1"/>
</dbReference>
<dbReference type="InterPro" id="IPR033177">
    <property type="entry name" value="PSD-B"/>
</dbReference>
<dbReference type="InterPro" id="IPR000008">
    <property type="entry name" value="C2_dom"/>
</dbReference>
<evidence type="ECO:0000256" key="10">
    <source>
        <dbReference type="ARBA" id="ARBA00023317"/>
    </source>
</evidence>
<comment type="function">
    <text evidence="11">Catalyzes the formation of phosphatidylethanolamine (PtdEtn) from phosphatidylserine (PtdSer). Plays a central role in phospholipid metabolism and in the interorganelle trafficking of phosphatidylserine.</text>
</comment>
<feature type="active site" description="Charge relay system; for autoendoproteolytic cleavage activity" evidence="11">
    <location>
        <position position="1005"/>
    </location>
</feature>
<dbReference type="PROSITE" id="PS50004">
    <property type="entry name" value="C2"/>
    <property type="match status" value="2"/>
</dbReference>
<feature type="region of interest" description="Disordered" evidence="12">
    <location>
        <begin position="349"/>
        <end position="382"/>
    </location>
</feature>
<dbReference type="GO" id="GO:0004609">
    <property type="term" value="F:phosphatidylserine decarboxylase activity"/>
    <property type="evidence" value="ECO:0007669"/>
    <property type="project" value="UniProtKB-UniRule"/>
</dbReference>
<evidence type="ECO:0000313" key="15">
    <source>
        <dbReference type="EMBL" id="TFL04279.1"/>
    </source>
</evidence>
<comment type="domain">
    <text evidence="11">The C2 domains have an essential, but non-catalytic function. They may facilitate interactions with other proteins and are required for lipid transport function.</text>
</comment>
<feature type="site" description="Cleavage (non-hydrolytic); by autocatalysis" evidence="11">
    <location>
        <begin position="1149"/>
        <end position="1150"/>
    </location>
</feature>
<keyword evidence="7 11" id="KW-0594">Phospholipid biosynthesis</keyword>
<dbReference type="Proteomes" id="UP000305067">
    <property type="component" value="Unassembled WGS sequence"/>
</dbReference>
<comment type="catalytic activity">
    <reaction evidence="11">
        <text>a 1,2-diacyl-sn-glycero-3-phospho-L-serine + H(+) = a 1,2-diacyl-sn-glycero-3-phosphoethanolamine + CO2</text>
        <dbReference type="Rhea" id="RHEA:20828"/>
        <dbReference type="ChEBI" id="CHEBI:15378"/>
        <dbReference type="ChEBI" id="CHEBI:16526"/>
        <dbReference type="ChEBI" id="CHEBI:57262"/>
        <dbReference type="ChEBI" id="CHEBI:64612"/>
        <dbReference type="EC" id="4.1.1.65"/>
    </reaction>
</comment>
<dbReference type="InterPro" id="IPR003817">
    <property type="entry name" value="PS_Dcarbxylase"/>
</dbReference>
<proteinExistence type="inferred from homology"/>
<feature type="domain" description="C2" evidence="13">
    <location>
        <begin position="42"/>
        <end position="165"/>
    </location>
</feature>
<dbReference type="Gene3D" id="1.10.238.10">
    <property type="entry name" value="EF-hand"/>
    <property type="match status" value="1"/>
</dbReference>
<feature type="compositionally biased region" description="Low complexity" evidence="12">
    <location>
        <begin position="26"/>
        <end position="41"/>
    </location>
</feature>
<dbReference type="Gene3D" id="2.60.40.150">
    <property type="entry name" value="C2 domain"/>
    <property type="match status" value="2"/>
</dbReference>
<gene>
    <name evidence="11" type="primary">PSD2</name>
    <name evidence="15" type="ORF">BDV98DRAFT_591111</name>
</gene>
<keyword evidence="8 11" id="KW-0456">Lyase</keyword>
<keyword evidence="11" id="KW-0967">Endosome</keyword>
<keyword evidence="16" id="KW-1185">Reference proteome</keyword>
<evidence type="ECO:0000259" key="14">
    <source>
        <dbReference type="PROSITE" id="PS50222"/>
    </source>
</evidence>
<evidence type="ECO:0000256" key="12">
    <source>
        <dbReference type="SAM" id="MobiDB-lite"/>
    </source>
</evidence>
<evidence type="ECO:0000256" key="2">
    <source>
        <dbReference type="ARBA" id="ARBA00022516"/>
    </source>
</evidence>
<organism evidence="15 16">
    <name type="scientific">Pterulicium gracile</name>
    <dbReference type="NCBI Taxonomy" id="1884261"/>
    <lineage>
        <taxon>Eukaryota</taxon>
        <taxon>Fungi</taxon>
        <taxon>Dikarya</taxon>
        <taxon>Basidiomycota</taxon>
        <taxon>Agaricomycotina</taxon>
        <taxon>Agaricomycetes</taxon>
        <taxon>Agaricomycetidae</taxon>
        <taxon>Agaricales</taxon>
        <taxon>Pleurotineae</taxon>
        <taxon>Pterulaceae</taxon>
        <taxon>Pterulicium</taxon>
    </lineage>
</organism>
<evidence type="ECO:0000256" key="3">
    <source>
        <dbReference type="ARBA" id="ARBA00022793"/>
    </source>
</evidence>
<name>A0A5C3QV93_9AGAR</name>
<feature type="active site" description="Charge relay system; for autoendoproteolytic cleavage activity" evidence="11">
    <location>
        <position position="1063"/>
    </location>
</feature>
<feature type="modified residue" description="Pyruvic acid (Ser); by autocatalysis" evidence="11">
    <location>
        <position position="1150"/>
    </location>
</feature>
<dbReference type="InterPro" id="IPR035892">
    <property type="entry name" value="C2_domain_sf"/>
</dbReference>
<evidence type="ECO:0000256" key="9">
    <source>
        <dbReference type="ARBA" id="ARBA00023264"/>
    </source>
</evidence>
<dbReference type="CDD" id="cd04039">
    <property type="entry name" value="C2_PSD"/>
    <property type="match status" value="1"/>
</dbReference>
<feature type="domain" description="EF-hand" evidence="14">
    <location>
        <begin position="548"/>
        <end position="583"/>
    </location>
</feature>
<dbReference type="GO" id="GO:0006646">
    <property type="term" value="P:phosphatidylethanolamine biosynthetic process"/>
    <property type="evidence" value="ECO:0007669"/>
    <property type="project" value="UniProtKB-UniRule"/>
</dbReference>
<feature type="compositionally biased region" description="Basic residues" evidence="12">
    <location>
        <begin position="371"/>
        <end position="380"/>
    </location>
</feature>
<keyword evidence="4 11" id="KW-0443">Lipid metabolism</keyword>
<dbReference type="EC" id="4.1.1.65" evidence="11"/>
<dbReference type="EMBL" id="ML178819">
    <property type="protein sequence ID" value="TFL04279.1"/>
    <property type="molecule type" value="Genomic_DNA"/>
</dbReference>
<dbReference type="OrthoDB" id="67700at2759"/>
<evidence type="ECO:0000313" key="16">
    <source>
        <dbReference type="Proteomes" id="UP000305067"/>
    </source>
</evidence>
<dbReference type="STRING" id="1884261.A0A5C3QV93"/>
<feature type="region of interest" description="Disordered" evidence="12">
    <location>
        <begin position="662"/>
        <end position="808"/>
    </location>
</feature>
<dbReference type="GO" id="GO:0010008">
    <property type="term" value="C:endosome membrane"/>
    <property type="evidence" value="ECO:0007669"/>
    <property type="project" value="UniProtKB-SubCell"/>
</dbReference>
<keyword evidence="9 11" id="KW-1208">Phospholipid metabolism</keyword>
<dbReference type="PANTHER" id="PTHR10067:SF17">
    <property type="entry name" value="PHOSPHATIDYLSERINE DECARBOXYLASE PROENZYME 2"/>
    <property type="match status" value="1"/>
</dbReference>
<evidence type="ECO:0000256" key="8">
    <source>
        <dbReference type="ARBA" id="ARBA00023239"/>
    </source>
</evidence>
<dbReference type="GO" id="GO:0005795">
    <property type="term" value="C:Golgi stack"/>
    <property type="evidence" value="ECO:0007669"/>
    <property type="project" value="UniProtKB-UniRule"/>
</dbReference>
<dbReference type="PROSITE" id="PS50222">
    <property type="entry name" value="EF_HAND_2"/>
    <property type="match status" value="1"/>
</dbReference>
<dbReference type="AlphaFoldDB" id="A0A5C3QV93"/>
<dbReference type="InterPro" id="IPR033179">
    <property type="entry name" value="PSD_type2_pro"/>
</dbReference>
<keyword evidence="3 11" id="KW-0210">Decarboxylase</keyword>
<comment type="PTM">
    <text evidence="11">Is synthesized initially as an inactive proenzyme. Formation of the active enzyme involves a self-maturation process in which the active site pyruvoyl group is generated from an internal serine residue via an autocatalytic post-translational modification. Two non-identical subunits are generated from the proenzyme in this reaction, and the pyruvate is formed at the N-terminus of the alpha chain, which is derived from the carboxyl end of the proenzyme. The autoendoproteolytic cleavage occurs by a canonical serine protease mechanism, in which the side chain hydroxyl group of the serine supplies its oxygen atom to form the C-terminus of the beta chain, while the remainder of the serine residue undergoes an oxidative deamination to produce ammonia and the pyruvoyl prosthetic group on the alpha chain. During this reaction, the Ser that is part of the protease active site of the proenzyme becomes the pyruvoyl prosthetic group, which constitutes an essential element of the active site of the mature decarboxylase.</text>
</comment>
<comment type="subcellular location">
    <subcellularLocation>
        <location evidence="11">Golgi apparatus membrane</location>
        <topology evidence="11">Peripheral membrane protein</topology>
        <orientation evidence="11">Cytoplasmic side</orientation>
    </subcellularLocation>
    <subcellularLocation>
        <location evidence="11">Endosome membrane</location>
        <topology evidence="11">Peripheral membrane protein</topology>
        <orientation evidence="11">Cytoplasmic side</orientation>
    </subcellularLocation>
</comment>
<feature type="region of interest" description="Disordered" evidence="12">
    <location>
        <begin position="233"/>
        <end position="318"/>
    </location>
</feature>
<sequence>MTSKKSKFTRALKSAAVLPVKAVSGGKLNSSSSNGNNASSSRRMRTQNMFDPAPGEVPITQLRVQIMGCKELLAKDKNGFSDPFVVVTLLNKRFQTPVVKKTLNPIFFPAESTFDIPIYLSVADKLGALEMVIWDKDMLKKDYLGEVALSLEDWFPQQSHQADPKAASAAYGFDNVANKAMTLKVQSTRSSTPATGTVRVKLGFVQPANAESLMEFHEIYGELLKRVQPSLVSAPPTEGVGTVRAHEGGANLEDDGGISSDDSSDEEYDDDNTPFSSGAITPVSGAEGEMLAQQAHHKPQGATLTAATPTRKTTGRSASGLIPRIKFSRRATSDSTTSTLSEMGIAGTPEGASGAATPVKTATPVAGAEKQKRKKFRKSSAARGKGYNLAPENDILGLVMVEVQGATDLPKWKNMTRTGFDMDPFVVISFGKKVFRTRVIRHSLNPTWDEKLIFHVRRYETAFNVQFSVLDWDKLSSNDHVGDTFFNLQELLDAAPKPDPETGLYAASADGDHPMKEFNMDLTVDPTYSAKHQPVLKIRAKYQPYEALRQQFWRYYIKQYDTDDSATVSHLELTSMLDSLGSTLTRTTINSFFTRYGKDPQTEEIDVDQAILALEAELKKPDAEKRRIDNPAEADADDSMAATPVLGVEQELNLDQLNFAGPSRLVNNQDDTDGARPDAPSPYTTAPVQQPLHEVADGVKSNSSFKTGSVRDHQASYSSDENDLSGSQSESAMSGNEMAPGASALLNPVDPLNAPAAATGTPGAAAAVVDQNQRRRGGRFRRRGKKSREDKASSSTDSSGGTGGMADPFERVINVKNCPICHRPRLNSKAEVDIIQHIACCASQDWNKIDRIVVGNFVTASQAQRKWYTKIIGKISAGNYKLGANSANIIVQNRMTGQLEEEKMQVYVRLGIRLLYKGAKGRMEGARARRLLKSLSVKQGLKYDNPASAADIPSFIEYHKLNTSEIRDPLDSFKTFNEFFYRHLKQEARPVENPENPSRLVSAADCRFMSFETVDEATRLWIKGREFSVERLLGPAFKDEVHKFAGGALAIFRLAPQDYHRFHSPVDGKVGPVTLISGEYYTVNPQAIRTKLDVYGENVRKIVPIDSPQFGKVMAVCIGAMMVGSIGITPKEGDEIKRGDELGWFAFGGSTVVVLFEKDRVQWDEDLGINGKASLETLIRFGMGIGHAVTN</sequence>
<feature type="compositionally biased region" description="Basic residues" evidence="12">
    <location>
        <begin position="774"/>
        <end position="786"/>
    </location>
</feature>
<keyword evidence="11" id="KW-0333">Golgi apparatus</keyword>
<dbReference type="SMART" id="SM00239">
    <property type="entry name" value="C2"/>
    <property type="match status" value="2"/>
</dbReference>
<evidence type="ECO:0000259" key="13">
    <source>
        <dbReference type="PROSITE" id="PS50004"/>
    </source>
</evidence>
<evidence type="ECO:0000256" key="6">
    <source>
        <dbReference type="ARBA" id="ARBA00023145"/>
    </source>
</evidence>
<comment type="pathway">
    <text evidence="11">Phospholipid metabolism; phosphatidylethanolamine biosynthesis; phosphatidylethanolamine from CDP-diacylglycerol: step 2/2.</text>
</comment>
<protein>
    <recommendedName>
        <fullName evidence="11">Phosphatidylserine decarboxylase proenzyme 2</fullName>
        <ecNumber evidence="11">4.1.1.65</ecNumber>
    </recommendedName>
    <component>
        <recommendedName>
            <fullName evidence="11">Phosphatidylserine decarboxylase 2 beta chain</fullName>
        </recommendedName>
    </component>
    <component>
        <recommendedName>
            <fullName evidence="11">Phosphatidylserine decarboxylase 2 alpha chain</fullName>
        </recommendedName>
    </component>
</protein>
<keyword evidence="10 11" id="KW-0670">Pyruvate</keyword>
<accession>A0A5C3QV93</accession>
<dbReference type="Pfam" id="PF02666">
    <property type="entry name" value="PS_Dcarbxylase"/>
    <property type="match status" value="1"/>
</dbReference>
<dbReference type="SUPFAM" id="SSF47473">
    <property type="entry name" value="EF-hand"/>
    <property type="match status" value="1"/>
</dbReference>
<keyword evidence="6 11" id="KW-0865">Zymogen</keyword>
<feature type="compositionally biased region" description="Acidic residues" evidence="12">
    <location>
        <begin position="252"/>
        <end position="272"/>
    </location>
</feature>
<evidence type="ECO:0000256" key="4">
    <source>
        <dbReference type="ARBA" id="ARBA00023098"/>
    </source>
</evidence>
<evidence type="ECO:0000256" key="1">
    <source>
        <dbReference type="ARBA" id="ARBA00005189"/>
    </source>
</evidence>
<feature type="compositionally biased region" description="Low complexity" evidence="12">
    <location>
        <begin position="302"/>
        <end position="312"/>
    </location>
</feature>
<dbReference type="CDD" id="cd00030">
    <property type="entry name" value="C2"/>
    <property type="match status" value="1"/>
</dbReference>
<evidence type="ECO:0000256" key="5">
    <source>
        <dbReference type="ARBA" id="ARBA00023136"/>
    </source>
</evidence>
<feature type="active site" description="Schiff-base intermediate with substrate; via pyruvic acid; for decarboxylase activity" evidence="11">
    <location>
        <position position="1150"/>
    </location>
</feature>
<evidence type="ECO:0000256" key="11">
    <source>
        <dbReference type="HAMAP-Rule" id="MF_03209"/>
    </source>
</evidence>
<reference evidence="15 16" key="1">
    <citation type="journal article" date="2019" name="Nat. Ecol. Evol.">
        <title>Megaphylogeny resolves global patterns of mushroom evolution.</title>
        <authorList>
            <person name="Varga T."/>
            <person name="Krizsan K."/>
            <person name="Foldi C."/>
            <person name="Dima B."/>
            <person name="Sanchez-Garcia M."/>
            <person name="Sanchez-Ramirez S."/>
            <person name="Szollosi G.J."/>
            <person name="Szarkandi J.G."/>
            <person name="Papp V."/>
            <person name="Albert L."/>
            <person name="Andreopoulos W."/>
            <person name="Angelini C."/>
            <person name="Antonin V."/>
            <person name="Barry K.W."/>
            <person name="Bougher N.L."/>
            <person name="Buchanan P."/>
            <person name="Buyck B."/>
            <person name="Bense V."/>
            <person name="Catcheside P."/>
            <person name="Chovatia M."/>
            <person name="Cooper J."/>
            <person name="Damon W."/>
            <person name="Desjardin D."/>
            <person name="Finy P."/>
            <person name="Geml J."/>
            <person name="Haridas S."/>
            <person name="Hughes K."/>
            <person name="Justo A."/>
            <person name="Karasinski D."/>
            <person name="Kautmanova I."/>
            <person name="Kiss B."/>
            <person name="Kocsube S."/>
            <person name="Kotiranta H."/>
            <person name="LaButti K.M."/>
            <person name="Lechner B.E."/>
            <person name="Liimatainen K."/>
            <person name="Lipzen A."/>
            <person name="Lukacs Z."/>
            <person name="Mihaltcheva S."/>
            <person name="Morgado L.N."/>
            <person name="Niskanen T."/>
            <person name="Noordeloos M.E."/>
            <person name="Ohm R.A."/>
            <person name="Ortiz-Santana B."/>
            <person name="Ovrebo C."/>
            <person name="Racz N."/>
            <person name="Riley R."/>
            <person name="Savchenko A."/>
            <person name="Shiryaev A."/>
            <person name="Soop K."/>
            <person name="Spirin V."/>
            <person name="Szebenyi C."/>
            <person name="Tomsovsky M."/>
            <person name="Tulloss R.E."/>
            <person name="Uehling J."/>
            <person name="Grigoriev I.V."/>
            <person name="Vagvolgyi C."/>
            <person name="Papp T."/>
            <person name="Martin F.M."/>
            <person name="Miettinen O."/>
            <person name="Hibbett D.S."/>
            <person name="Nagy L.G."/>
        </authorList>
    </citation>
    <scope>NUCLEOTIDE SEQUENCE [LARGE SCALE GENOMIC DNA]</scope>
    <source>
        <strain evidence="15 16">CBS 309.79</strain>
    </source>
</reference>
<keyword evidence="5 11" id="KW-0472">Membrane</keyword>
<feature type="active site" description="Charge relay system; for autoendoproteolytic cleavage activity" evidence="11">
    <location>
        <position position="1150"/>
    </location>
</feature>
<feature type="compositionally biased region" description="Low complexity" evidence="12">
    <location>
        <begin position="354"/>
        <end position="368"/>
    </location>
</feature>
<comment type="cofactor">
    <cofactor evidence="11">
        <name>pyruvate</name>
        <dbReference type="ChEBI" id="CHEBI:15361"/>
    </cofactor>
    <text evidence="11">Binds 1 pyruvoyl group covalently per subunit.</text>
</comment>
<dbReference type="InterPro" id="IPR002048">
    <property type="entry name" value="EF_hand_dom"/>
</dbReference>
<dbReference type="SUPFAM" id="SSF49562">
    <property type="entry name" value="C2 domain (Calcium/lipid-binding domain, CaLB)"/>
    <property type="match status" value="2"/>
</dbReference>
<feature type="compositionally biased region" description="Polar residues" evidence="12">
    <location>
        <begin position="715"/>
        <end position="734"/>
    </location>
</feature>
<dbReference type="NCBIfam" id="TIGR00163">
    <property type="entry name" value="PS_decarb"/>
    <property type="match status" value="1"/>
</dbReference>